<dbReference type="Gene3D" id="1.10.10.10">
    <property type="entry name" value="Winged helix-like DNA-binding domain superfamily/Winged helix DNA-binding domain"/>
    <property type="match status" value="1"/>
</dbReference>
<accession>A0ABT7C4I2</accession>
<proteinExistence type="predicted"/>
<evidence type="ECO:0000313" key="3">
    <source>
        <dbReference type="Proteomes" id="UP001170379"/>
    </source>
</evidence>
<dbReference type="EMBL" id="PXVD01000002">
    <property type="protein sequence ID" value="MDJ1369945.1"/>
    <property type="molecule type" value="Genomic_DNA"/>
</dbReference>
<dbReference type="SUPFAM" id="SSF46689">
    <property type="entry name" value="Homeodomain-like"/>
    <property type="match status" value="1"/>
</dbReference>
<dbReference type="InterPro" id="IPR036388">
    <property type="entry name" value="WH-like_DNA-bd_sf"/>
</dbReference>
<keyword evidence="1" id="KW-0175">Coiled coil</keyword>
<reference evidence="2" key="2">
    <citation type="journal article" date="2022" name="Sci. Rep.">
        <title>In silico prediction of the enzymes involved in the degradation of the herbicide molinate by Gulosibacter molinativorax ON4T.</title>
        <authorList>
            <person name="Lopes A.R."/>
            <person name="Bunin E."/>
            <person name="Viana A.T."/>
            <person name="Froufe H."/>
            <person name="Munoz-Merida A."/>
            <person name="Pinho D."/>
            <person name="Figueiredo J."/>
            <person name="Barroso C."/>
            <person name="Vaz-Moreira I."/>
            <person name="Bellanger X."/>
            <person name="Egas C."/>
            <person name="Nunes O.C."/>
        </authorList>
    </citation>
    <scope>NUCLEOTIDE SEQUENCE</scope>
    <source>
        <strain evidence="2">ON4</strain>
    </source>
</reference>
<keyword evidence="3" id="KW-1185">Reference proteome</keyword>
<comment type="caution">
    <text evidence="2">The sequence shown here is derived from an EMBL/GenBank/DDBJ whole genome shotgun (WGS) entry which is preliminary data.</text>
</comment>
<feature type="coiled-coil region" evidence="1">
    <location>
        <begin position="76"/>
        <end position="103"/>
    </location>
</feature>
<evidence type="ECO:0008006" key="4">
    <source>
        <dbReference type="Google" id="ProtNLM"/>
    </source>
</evidence>
<organism evidence="2 3">
    <name type="scientific">Gulosibacter molinativorax</name>
    <dbReference type="NCBI Taxonomy" id="256821"/>
    <lineage>
        <taxon>Bacteria</taxon>
        <taxon>Bacillati</taxon>
        <taxon>Actinomycetota</taxon>
        <taxon>Actinomycetes</taxon>
        <taxon>Micrococcales</taxon>
        <taxon>Microbacteriaceae</taxon>
        <taxon>Gulosibacter</taxon>
    </lineage>
</organism>
<sequence length="116" mass="12564">MESRKQENEELSLIPTKYSDGLKARAVELVLHAQSDPATSPGAVRRIAEELGLNSETLRGWVGAHKRASGGTPADTVDLAAENRRLRAELAETKRANEILKKASAFFAAEPGRPSK</sequence>
<dbReference type="InterPro" id="IPR009057">
    <property type="entry name" value="Homeodomain-like_sf"/>
</dbReference>
<gene>
    <name evidence="2" type="ORF">C7K25_00925</name>
</gene>
<dbReference type="Pfam" id="PF01527">
    <property type="entry name" value="HTH_Tnp_1"/>
    <property type="match status" value="1"/>
</dbReference>
<dbReference type="InterPro" id="IPR002514">
    <property type="entry name" value="Transposase_8"/>
</dbReference>
<evidence type="ECO:0000313" key="2">
    <source>
        <dbReference type="EMBL" id="MDJ1369945.1"/>
    </source>
</evidence>
<reference evidence="2" key="1">
    <citation type="submission" date="2018-03" db="EMBL/GenBank/DDBJ databases">
        <authorList>
            <person name="Nunes O.C."/>
            <person name="Lopes A.R."/>
            <person name="Froufe H."/>
            <person name="Munoz-Merida A."/>
            <person name="Barroso C."/>
            <person name="Egas C."/>
        </authorList>
    </citation>
    <scope>NUCLEOTIDE SEQUENCE</scope>
    <source>
        <strain evidence="2">ON4</strain>
    </source>
</reference>
<dbReference type="Proteomes" id="UP001170379">
    <property type="component" value="Unassembled WGS sequence"/>
</dbReference>
<evidence type="ECO:0000256" key="1">
    <source>
        <dbReference type="SAM" id="Coils"/>
    </source>
</evidence>
<name>A0ABT7C4I2_9MICO</name>
<dbReference type="RefSeq" id="WP_084147297.1">
    <property type="nucleotide sequence ID" value="NZ_PXVD01000002.1"/>
</dbReference>
<protein>
    <recommendedName>
        <fullName evidence="4">Transposase</fullName>
    </recommendedName>
</protein>